<dbReference type="Pfam" id="PF03105">
    <property type="entry name" value="SPX"/>
    <property type="match status" value="1"/>
</dbReference>
<dbReference type="STRING" id="983967.A0A1E4SUM2"/>
<dbReference type="InterPro" id="IPR013083">
    <property type="entry name" value="Znf_RING/FYVE/PHD"/>
</dbReference>
<name>A0A1E4SUM2_9ASCO</name>
<dbReference type="InterPro" id="IPR004331">
    <property type="entry name" value="SPX_dom"/>
</dbReference>
<organism evidence="7 8">
    <name type="scientific">[Candida] arabinofermentans NRRL YB-2248</name>
    <dbReference type="NCBI Taxonomy" id="983967"/>
    <lineage>
        <taxon>Eukaryota</taxon>
        <taxon>Fungi</taxon>
        <taxon>Dikarya</taxon>
        <taxon>Ascomycota</taxon>
        <taxon>Saccharomycotina</taxon>
        <taxon>Pichiomycetes</taxon>
        <taxon>Pichiales</taxon>
        <taxon>Pichiaceae</taxon>
        <taxon>Ogataea</taxon>
        <taxon>Ogataea/Candida clade</taxon>
    </lineage>
</organism>
<dbReference type="Proteomes" id="UP000094801">
    <property type="component" value="Unassembled WGS sequence"/>
</dbReference>
<dbReference type="Gene3D" id="3.30.40.10">
    <property type="entry name" value="Zinc/RING finger domain, C3HC4 (zinc finger)"/>
    <property type="match status" value="1"/>
</dbReference>
<gene>
    <name evidence="7" type="ORF">CANARDRAFT_9765</name>
</gene>
<keyword evidence="3" id="KW-0862">Zinc</keyword>
<dbReference type="PROSITE" id="PS51382">
    <property type="entry name" value="SPX"/>
    <property type="match status" value="1"/>
</dbReference>
<accession>A0A1E4SUM2</accession>
<evidence type="ECO:0000256" key="3">
    <source>
        <dbReference type="ARBA" id="ARBA00022833"/>
    </source>
</evidence>
<dbReference type="PROSITE" id="PS00518">
    <property type="entry name" value="ZF_RING_1"/>
    <property type="match status" value="1"/>
</dbReference>
<protein>
    <recommendedName>
        <fullName evidence="9">RING-type domain-containing protein</fullName>
    </recommendedName>
</protein>
<sequence>MKFAKLFQQVLEEENVPVEWAEKAIQYKALKKRINKVVEEFESVGLKKEEMTFTYEIEKVQHRLYPQLSLKASPVMEDRILKKLKDMDYSYTIKPLRKDIIIEISSFDDNKSLISADNPFDDTLYYEITIDLHEDTKFFQTLYEELEELSEFKSQREKEIISNVEKLASLISKVGSPNVKKSDMYAWREIFQLYIETEIFFSTSERSTGNTSIEQSKARLVNFLNSVEKNSLRKRFKNKGSAEAFTEFKAMNMEILKVSSFQTINNMAVYKILKKFDKQTRLNSKEIFPDIITKSDEINILNSSIAKNICYIVAQRILNIIPQIDDYTCPICCSVAFKPIRLDCGHLFCVRCLVKLQRKDEDRCPLCRQEVVVEADERNLDTAQMAYLKLYFPKEVKAKQTENEREIFKETYGAAYNNGANACILM</sequence>
<dbReference type="Pfam" id="PF15227">
    <property type="entry name" value="zf-C3HC4_4"/>
    <property type="match status" value="1"/>
</dbReference>
<keyword evidence="1" id="KW-0479">Metal-binding</keyword>
<dbReference type="PANTHER" id="PTHR23327:SF51">
    <property type="entry name" value="TRANSCRIPTIONAL REGULATOR OF YEAST FORM ADHERENCE 3"/>
    <property type="match status" value="1"/>
</dbReference>
<dbReference type="SUPFAM" id="SSF57850">
    <property type="entry name" value="RING/U-box"/>
    <property type="match status" value="1"/>
</dbReference>
<dbReference type="PANTHER" id="PTHR23327">
    <property type="entry name" value="RING FINGER PROTEIN 127"/>
    <property type="match status" value="1"/>
</dbReference>
<dbReference type="SMART" id="SM00184">
    <property type="entry name" value="RING"/>
    <property type="match status" value="1"/>
</dbReference>
<dbReference type="InterPro" id="IPR001841">
    <property type="entry name" value="Znf_RING"/>
</dbReference>
<evidence type="ECO:0008006" key="9">
    <source>
        <dbReference type="Google" id="ProtNLM"/>
    </source>
</evidence>
<feature type="domain" description="SPX" evidence="6">
    <location>
        <begin position="1"/>
        <end position="290"/>
    </location>
</feature>
<reference evidence="8" key="1">
    <citation type="submission" date="2016-04" db="EMBL/GenBank/DDBJ databases">
        <title>Comparative genomics of biotechnologically important yeasts.</title>
        <authorList>
            <consortium name="DOE Joint Genome Institute"/>
            <person name="Riley R."/>
            <person name="Haridas S."/>
            <person name="Wolfe K.H."/>
            <person name="Lopes M.R."/>
            <person name="Hittinger C.T."/>
            <person name="Goker M."/>
            <person name="Salamov A."/>
            <person name="Wisecaver J."/>
            <person name="Long T.M."/>
            <person name="Aerts A.L."/>
            <person name="Barry K."/>
            <person name="Choi C."/>
            <person name="Clum A."/>
            <person name="Coughlan A.Y."/>
            <person name="Deshpande S."/>
            <person name="Douglass A.P."/>
            <person name="Hanson S.J."/>
            <person name="Klenk H.-P."/>
            <person name="Labutti K."/>
            <person name="Lapidus A."/>
            <person name="Lindquist E."/>
            <person name="Lipzen A."/>
            <person name="Meier-Kolthoff J.P."/>
            <person name="Ohm R.A."/>
            <person name="Otillar R.P."/>
            <person name="Pangilinan J."/>
            <person name="Peng Y."/>
            <person name="Rokas A."/>
            <person name="Rosa C.A."/>
            <person name="Scheuner C."/>
            <person name="Sibirny A.A."/>
            <person name="Slot J.C."/>
            <person name="Stielow J.B."/>
            <person name="Sun H."/>
            <person name="Kurtzman C.P."/>
            <person name="Blackwell M."/>
            <person name="Grigoriev I.V."/>
            <person name="Jeffries T.W."/>
        </authorList>
    </citation>
    <scope>NUCLEOTIDE SEQUENCE [LARGE SCALE GENOMIC DNA]</scope>
    <source>
        <strain evidence="8">NRRL YB-2248</strain>
    </source>
</reference>
<feature type="domain" description="RING-type" evidence="5">
    <location>
        <begin position="329"/>
        <end position="368"/>
    </location>
</feature>
<keyword evidence="8" id="KW-1185">Reference proteome</keyword>
<dbReference type="PROSITE" id="PS50089">
    <property type="entry name" value="ZF_RING_2"/>
    <property type="match status" value="1"/>
</dbReference>
<evidence type="ECO:0000256" key="2">
    <source>
        <dbReference type="ARBA" id="ARBA00022771"/>
    </source>
</evidence>
<keyword evidence="2 4" id="KW-0863">Zinc-finger</keyword>
<proteinExistence type="predicted"/>
<dbReference type="InterPro" id="IPR017907">
    <property type="entry name" value="Znf_RING_CS"/>
</dbReference>
<dbReference type="EMBL" id="KV453866">
    <property type="protein sequence ID" value="ODV83189.1"/>
    <property type="molecule type" value="Genomic_DNA"/>
</dbReference>
<evidence type="ECO:0000313" key="8">
    <source>
        <dbReference type="Proteomes" id="UP000094801"/>
    </source>
</evidence>
<dbReference type="AlphaFoldDB" id="A0A1E4SUM2"/>
<evidence type="ECO:0000256" key="1">
    <source>
        <dbReference type="ARBA" id="ARBA00022723"/>
    </source>
</evidence>
<evidence type="ECO:0000313" key="7">
    <source>
        <dbReference type="EMBL" id="ODV83189.1"/>
    </source>
</evidence>
<evidence type="ECO:0000259" key="5">
    <source>
        <dbReference type="PROSITE" id="PS50089"/>
    </source>
</evidence>
<dbReference type="GO" id="GO:0008270">
    <property type="term" value="F:zinc ion binding"/>
    <property type="evidence" value="ECO:0007669"/>
    <property type="project" value="UniProtKB-KW"/>
</dbReference>
<dbReference type="OrthoDB" id="5588846at2759"/>
<evidence type="ECO:0000259" key="6">
    <source>
        <dbReference type="PROSITE" id="PS51382"/>
    </source>
</evidence>
<evidence type="ECO:0000256" key="4">
    <source>
        <dbReference type="PROSITE-ProRule" id="PRU00175"/>
    </source>
</evidence>